<feature type="non-terminal residue" evidence="1">
    <location>
        <position position="120"/>
    </location>
</feature>
<dbReference type="InterPro" id="IPR007325">
    <property type="entry name" value="KFase/CYL"/>
</dbReference>
<feature type="non-terminal residue" evidence="1">
    <location>
        <position position="1"/>
    </location>
</feature>
<dbReference type="PANTHER" id="PTHR43564:SF2">
    <property type="entry name" value="BLR6059 PROTEIN"/>
    <property type="match status" value="1"/>
</dbReference>
<accession>A0A4Q9W066</accession>
<dbReference type="AlphaFoldDB" id="A0A4Q9W066"/>
<dbReference type="Gene3D" id="3.50.30.50">
    <property type="entry name" value="Putative cyclase"/>
    <property type="match status" value="1"/>
</dbReference>
<proteinExistence type="predicted"/>
<gene>
    <name evidence="1" type="ORF">EQ812_13800</name>
</gene>
<dbReference type="PANTHER" id="PTHR43564">
    <property type="entry name" value="KYNURENINE FORMAMIDASE-LIKE PROTEIN"/>
    <property type="match status" value="1"/>
</dbReference>
<evidence type="ECO:0000313" key="1">
    <source>
        <dbReference type="EMBL" id="TBW68151.1"/>
    </source>
</evidence>
<dbReference type="GO" id="GO:0004061">
    <property type="term" value="F:arylformamidase activity"/>
    <property type="evidence" value="ECO:0007669"/>
    <property type="project" value="InterPro"/>
</dbReference>
<evidence type="ECO:0000313" key="2">
    <source>
        <dbReference type="Proteomes" id="UP000293637"/>
    </source>
</evidence>
<protein>
    <submittedName>
        <fullName evidence="1">Cyclase family protein</fullName>
    </submittedName>
</protein>
<dbReference type="InterPro" id="IPR037175">
    <property type="entry name" value="KFase_sf"/>
</dbReference>
<reference evidence="1 2" key="1">
    <citation type="journal article" date="2019" name="Sci. Transl. Med.">
        <title>Quorum sensing between bacterial species on the skin protects against epidermal injury in atopic dermatitis.</title>
        <authorList>
            <person name="Williams M.R."/>
        </authorList>
    </citation>
    <scope>NUCLEOTIDE SEQUENCE [LARGE SCALE GENOMIC DNA]</scope>
    <source>
        <strain evidence="1 2">E7</strain>
    </source>
</reference>
<comment type="caution">
    <text evidence="1">The sequence shown here is derived from an EMBL/GenBank/DDBJ whole genome shotgun (WGS) entry which is preliminary data.</text>
</comment>
<sequence>VTQYGTHIDAPIHFVENRRYLEELDLKELVLPLIVLDYSKEAAQNSDFIVSRKHLEDWEQQHGRIEAGTFVALRTDWSKRWPDIEKFENKDVDGHQHLPGWGLDALKFLIEERGVKSIGH</sequence>
<dbReference type="GO" id="GO:0019441">
    <property type="term" value="P:L-tryptophan catabolic process to kynurenine"/>
    <property type="evidence" value="ECO:0007669"/>
    <property type="project" value="InterPro"/>
</dbReference>
<dbReference type="SUPFAM" id="SSF102198">
    <property type="entry name" value="Putative cyclase"/>
    <property type="match status" value="1"/>
</dbReference>
<dbReference type="Pfam" id="PF04199">
    <property type="entry name" value="Cyclase"/>
    <property type="match status" value="1"/>
</dbReference>
<organism evidence="1 2">
    <name type="scientific">Staphylococcus lugdunensis</name>
    <dbReference type="NCBI Taxonomy" id="28035"/>
    <lineage>
        <taxon>Bacteria</taxon>
        <taxon>Bacillati</taxon>
        <taxon>Bacillota</taxon>
        <taxon>Bacilli</taxon>
        <taxon>Bacillales</taxon>
        <taxon>Staphylococcaceae</taxon>
        <taxon>Staphylococcus</taxon>
    </lineage>
</organism>
<dbReference type="EMBL" id="SCHB01000272">
    <property type="protein sequence ID" value="TBW68151.1"/>
    <property type="molecule type" value="Genomic_DNA"/>
</dbReference>
<dbReference type="RefSeq" id="WP_131513220.1">
    <property type="nucleotide sequence ID" value="NZ_SCHB01000272.1"/>
</dbReference>
<name>A0A4Q9W066_STALU</name>
<dbReference type="Proteomes" id="UP000293637">
    <property type="component" value="Unassembled WGS sequence"/>
</dbReference>